<keyword evidence="2" id="KW-0690">Ribosome biogenesis</keyword>
<dbReference type="InterPro" id="IPR056366">
    <property type="entry name" value="Ribosomal_eL24"/>
</dbReference>
<accession>A0AAV9IPV0</accession>
<dbReference type="InterPro" id="IPR000988">
    <property type="entry name" value="Ribosomal_eL24-rel_N"/>
</dbReference>
<comment type="similarity">
    <text evidence="1">Belongs to the eukaryotic ribosomal protein eL24 family.</text>
</comment>
<feature type="compositionally biased region" description="Basic and acidic residues" evidence="3">
    <location>
        <begin position="183"/>
        <end position="197"/>
    </location>
</feature>
<dbReference type="Pfam" id="PF01246">
    <property type="entry name" value="Ribosomal_L24e"/>
    <property type="match status" value="1"/>
</dbReference>
<dbReference type="CDD" id="cd00472">
    <property type="entry name" value="Ribosomal_L24e_L24"/>
    <property type="match status" value="1"/>
</dbReference>
<dbReference type="InterPro" id="IPR011017">
    <property type="entry name" value="TRASH_dom"/>
</dbReference>
<dbReference type="GO" id="GO:0005730">
    <property type="term" value="C:nucleolus"/>
    <property type="evidence" value="ECO:0007669"/>
    <property type="project" value="TreeGrafter"/>
</dbReference>
<reference evidence="5 6" key="1">
    <citation type="submission" date="2022-07" db="EMBL/GenBank/DDBJ databases">
        <title>Genome-wide signatures of adaptation to extreme environments.</title>
        <authorList>
            <person name="Cho C.H."/>
            <person name="Yoon H.S."/>
        </authorList>
    </citation>
    <scope>NUCLEOTIDE SEQUENCE [LARGE SCALE GENOMIC DNA]</scope>
    <source>
        <strain evidence="5 6">DBV 063 E5</strain>
    </source>
</reference>
<protein>
    <recommendedName>
        <fullName evidence="4">TRASH domain-containing protein</fullName>
    </recommendedName>
</protein>
<feature type="domain" description="TRASH" evidence="4">
    <location>
        <begin position="6"/>
        <end position="44"/>
    </location>
</feature>
<dbReference type="SUPFAM" id="SSF57716">
    <property type="entry name" value="Glucocorticoid receptor-like (DNA-binding domain)"/>
    <property type="match status" value="1"/>
</dbReference>
<dbReference type="EMBL" id="JANCYW010000001">
    <property type="protein sequence ID" value="KAK4534038.1"/>
    <property type="molecule type" value="Genomic_DNA"/>
</dbReference>
<gene>
    <name evidence="5" type="ORF">CDCA_CDCA01G0063</name>
</gene>
<dbReference type="PANTHER" id="PTHR10792:SF8">
    <property type="entry name" value="RIBOSOME BIOGENESIS PROTEIN RLP24-RELATED"/>
    <property type="match status" value="1"/>
</dbReference>
<evidence type="ECO:0000313" key="5">
    <source>
        <dbReference type="EMBL" id="KAK4534038.1"/>
    </source>
</evidence>
<dbReference type="InterPro" id="IPR038630">
    <property type="entry name" value="L24e/L24_sf"/>
</dbReference>
<evidence type="ECO:0000256" key="2">
    <source>
        <dbReference type="ARBA" id="ARBA00022517"/>
    </source>
</evidence>
<evidence type="ECO:0000259" key="4">
    <source>
        <dbReference type="SMART" id="SM00746"/>
    </source>
</evidence>
<feature type="region of interest" description="Disordered" evidence="3">
    <location>
        <begin position="151"/>
        <end position="197"/>
    </location>
</feature>
<name>A0AAV9IPV0_CYACA</name>
<evidence type="ECO:0000256" key="1">
    <source>
        <dbReference type="ARBA" id="ARBA00005647"/>
    </source>
</evidence>
<proteinExistence type="inferred from homology"/>
<dbReference type="FunFam" id="2.30.170.20:FF:000001">
    <property type="entry name" value="probable ribosome biogenesis protein RLP24"/>
    <property type="match status" value="1"/>
</dbReference>
<dbReference type="AlphaFoldDB" id="A0AAV9IPV0"/>
<keyword evidence="6" id="KW-1185">Reference proteome</keyword>
<dbReference type="PANTHER" id="PTHR10792">
    <property type="entry name" value="60S RIBOSOMAL PROTEIN L24"/>
    <property type="match status" value="1"/>
</dbReference>
<comment type="caution">
    <text evidence="5">The sequence shown here is derived from an EMBL/GenBank/DDBJ whole genome shotgun (WGS) entry which is preliminary data.</text>
</comment>
<organism evidence="5 6">
    <name type="scientific">Cyanidium caldarium</name>
    <name type="common">Red alga</name>
    <dbReference type="NCBI Taxonomy" id="2771"/>
    <lineage>
        <taxon>Eukaryota</taxon>
        <taxon>Rhodophyta</taxon>
        <taxon>Bangiophyceae</taxon>
        <taxon>Cyanidiales</taxon>
        <taxon>Cyanidiaceae</taxon>
        <taxon>Cyanidium</taxon>
    </lineage>
</organism>
<evidence type="ECO:0000256" key="3">
    <source>
        <dbReference type="SAM" id="MobiDB-lite"/>
    </source>
</evidence>
<dbReference type="Proteomes" id="UP001301350">
    <property type="component" value="Unassembled WGS sequence"/>
</dbReference>
<dbReference type="GO" id="GO:0003735">
    <property type="term" value="F:structural constituent of ribosome"/>
    <property type="evidence" value="ECO:0007669"/>
    <property type="project" value="InterPro"/>
</dbReference>
<sequence>MRIEKCFVCGANVYPGHGSLYVRNDAKMFRFCRSKCRKTFQRKRHPRYLRWTQAYRKTHGKELANDLVFDFEQQRSRVPKYDRELVGQTLAAMKRVEEVQTARRTAFYRERMKVRKHVEQRQAERELAQQSMSANIELVTTAATATERQAERLARSSVRQRVRVPAGPSDTSGIPAAIEDEECRTNGKREKMDVAEE</sequence>
<evidence type="ECO:0000313" key="6">
    <source>
        <dbReference type="Proteomes" id="UP001301350"/>
    </source>
</evidence>
<dbReference type="GO" id="GO:0042273">
    <property type="term" value="P:ribosomal large subunit biogenesis"/>
    <property type="evidence" value="ECO:0007669"/>
    <property type="project" value="TreeGrafter"/>
</dbReference>
<dbReference type="SMART" id="SM00746">
    <property type="entry name" value="TRASH"/>
    <property type="match status" value="1"/>
</dbReference>
<dbReference type="Gene3D" id="2.30.170.20">
    <property type="entry name" value="Ribosomal protein L24e"/>
    <property type="match status" value="1"/>
</dbReference>